<organism evidence="1 2">
    <name type="scientific">Sphaerosporella brunnea</name>
    <dbReference type="NCBI Taxonomy" id="1250544"/>
    <lineage>
        <taxon>Eukaryota</taxon>
        <taxon>Fungi</taxon>
        <taxon>Dikarya</taxon>
        <taxon>Ascomycota</taxon>
        <taxon>Pezizomycotina</taxon>
        <taxon>Pezizomycetes</taxon>
        <taxon>Pezizales</taxon>
        <taxon>Pyronemataceae</taxon>
        <taxon>Sphaerosporella</taxon>
    </lineage>
</organism>
<dbReference type="InParanoid" id="A0A5J5EKW8"/>
<evidence type="ECO:0000313" key="1">
    <source>
        <dbReference type="EMBL" id="KAA8895853.1"/>
    </source>
</evidence>
<sequence length="187" mass="20855">MRVAFFFLCDACFGFPLARYLILGTAPVLYPTFDWCSLSWSPLCLLLSSPPLLCSFALPLCSRPDTTSHPSAGLLLRNSCCCCCRLGRRNLHLESHHSTFPRDLALGSESNRFLLSLPIRVHLPINTSHRTAIPDPRFSRVRVGVCVCVCLCVCVASLLSTLEVLRRSPLRERQQTPPPPAHFSCEQ</sequence>
<evidence type="ECO:0000313" key="2">
    <source>
        <dbReference type="Proteomes" id="UP000326924"/>
    </source>
</evidence>
<dbReference type="EMBL" id="VXIS01000240">
    <property type="protein sequence ID" value="KAA8895853.1"/>
    <property type="molecule type" value="Genomic_DNA"/>
</dbReference>
<dbReference type="AlphaFoldDB" id="A0A5J5EKW8"/>
<protein>
    <submittedName>
        <fullName evidence="1">Uncharacterized protein</fullName>
    </submittedName>
</protein>
<reference evidence="1 2" key="1">
    <citation type="submission" date="2019-09" db="EMBL/GenBank/DDBJ databases">
        <title>Draft genome of the ectomycorrhizal ascomycete Sphaerosporella brunnea.</title>
        <authorList>
            <consortium name="DOE Joint Genome Institute"/>
            <person name="Benucci G.M."/>
            <person name="Marozzi G."/>
            <person name="Antonielli L."/>
            <person name="Sanchez S."/>
            <person name="Marco P."/>
            <person name="Wang X."/>
            <person name="Falini L.B."/>
            <person name="Barry K."/>
            <person name="Haridas S."/>
            <person name="Lipzen A."/>
            <person name="Labutti K."/>
            <person name="Grigoriev I.V."/>
            <person name="Murat C."/>
            <person name="Martin F."/>
            <person name="Albertini E."/>
            <person name="Donnini D."/>
            <person name="Bonito G."/>
        </authorList>
    </citation>
    <scope>NUCLEOTIDE SEQUENCE [LARGE SCALE GENOMIC DNA]</scope>
    <source>
        <strain evidence="1 2">Sb_GMNB300</strain>
    </source>
</reference>
<comment type="caution">
    <text evidence="1">The sequence shown here is derived from an EMBL/GenBank/DDBJ whole genome shotgun (WGS) entry which is preliminary data.</text>
</comment>
<name>A0A5J5EKW8_9PEZI</name>
<dbReference type="Proteomes" id="UP000326924">
    <property type="component" value="Unassembled WGS sequence"/>
</dbReference>
<gene>
    <name evidence="1" type="ORF">FN846DRAFT_312851</name>
</gene>
<keyword evidence="2" id="KW-1185">Reference proteome</keyword>
<proteinExistence type="predicted"/>
<accession>A0A5J5EKW8</accession>